<protein>
    <submittedName>
        <fullName evidence="4">DUF4190 domain-containing protein</fullName>
    </submittedName>
</protein>
<keyword evidence="2" id="KW-0472">Membrane</keyword>
<name>A0ABY7ZUE4_9ACTN</name>
<feature type="domain" description="DUF4190" evidence="3">
    <location>
        <begin position="107"/>
        <end position="167"/>
    </location>
</feature>
<sequence>MTYPSPDDAWQDPARAGQPSAPPVDPTRPTTDPPPPEQPYGGDPHPYAQPGGEVPYAQPVGKTPYGQPGGDPYAMGGYATPGYPPPGYPPMGYPAYPYPPVRRTNSMALAALILSLVGIASCLTAPVGAILGHVARKQIRETGEDGEGMAKAAIIVGWVLTGLLVLAIVFYIVVIVFAISESSSTSY</sequence>
<accession>A0ABY7ZUE4</accession>
<dbReference type="Proteomes" id="UP001219605">
    <property type="component" value="Chromosome"/>
</dbReference>
<feature type="transmembrane region" description="Helical" evidence="2">
    <location>
        <begin position="107"/>
        <end position="131"/>
    </location>
</feature>
<gene>
    <name evidence="4" type="ORF">PVK37_09820</name>
</gene>
<organism evidence="4 5">
    <name type="scientific">Micromonospora cathayae</name>
    <dbReference type="NCBI Taxonomy" id="3028804"/>
    <lineage>
        <taxon>Bacteria</taxon>
        <taxon>Bacillati</taxon>
        <taxon>Actinomycetota</taxon>
        <taxon>Actinomycetes</taxon>
        <taxon>Micromonosporales</taxon>
        <taxon>Micromonosporaceae</taxon>
        <taxon>Micromonospora</taxon>
    </lineage>
</organism>
<proteinExistence type="predicted"/>
<dbReference type="InterPro" id="IPR025241">
    <property type="entry name" value="DUF4190"/>
</dbReference>
<feature type="transmembrane region" description="Helical" evidence="2">
    <location>
        <begin position="152"/>
        <end position="179"/>
    </location>
</feature>
<evidence type="ECO:0000313" key="5">
    <source>
        <dbReference type="Proteomes" id="UP001219605"/>
    </source>
</evidence>
<dbReference type="EMBL" id="CP118615">
    <property type="protein sequence ID" value="WDZ86659.1"/>
    <property type="molecule type" value="Genomic_DNA"/>
</dbReference>
<keyword evidence="2" id="KW-0812">Transmembrane</keyword>
<evidence type="ECO:0000313" key="4">
    <source>
        <dbReference type="EMBL" id="WDZ86659.1"/>
    </source>
</evidence>
<reference evidence="4 5" key="1">
    <citation type="submission" date="2023-02" db="EMBL/GenBank/DDBJ databases">
        <authorList>
            <person name="Mo P."/>
        </authorList>
    </citation>
    <scope>NUCLEOTIDE SEQUENCE [LARGE SCALE GENOMIC DNA]</scope>
    <source>
        <strain evidence="4 5">HUAS 3</strain>
    </source>
</reference>
<feature type="region of interest" description="Disordered" evidence="1">
    <location>
        <begin position="1"/>
        <end position="68"/>
    </location>
</feature>
<keyword evidence="2" id="KW-1133">Transmembrane helix</keyword>
<dbReference type="Pfam" id="PF13828">
    <property type="entry name" value="DUF4190"/>
    <property type="match status" value="1"/>
</dbReference>
<evidence type="ECO:0000256" key="1">
    <source>
        <dbReference type="SAM" id="MobiDB-lite"/>
    </source>
</evidence>
<feature type="compositionally biased region" description="Pro residues" evidence="1">
    <location>
        <begin position="20"/>
        <end position="38"/>
    </location>
</feature>
<dbReference type="RefSeq" id="WP_275033507.1">
    <property type="nucleotide sequence ID" value="NZ_CP118615.1"/>
</dbReference>
<evidence type="ECO:0000256" key="2">
    <source>
        <dbReference type="SAM" id="Phobius"/>
    </source>
</evidence>
<evidence type="ECO:0000259" key="3">
    <source>
        <dbReference type="Pfam" id="PF13828"/>
    </source>
</evidence>
<keyword evidence="5" id="KW-1185">Reference proteome</keyword>